<sequence>MKSKIKIGIMIFVMMFSVNSCTLIYNAAALGFAGIAGAAAWADKKSGKTKTYKGTKRVCTAYSDSYGGVRQCLNWSNEPVYE</sequence>
<evidence type="ECO:0000313" key="2">
    <source>
        <dbReference type="EMBL" id="BBM59214.1"/>
    </source>
</evidence>
<proteinExistence type="predicted"/>
<feature type="signal peptide" evidence="1">
    <location>
        <begin position="1"/>
        <end position="38"/>
    </location>
</feature>
<dbReference type="AlphaFoldDB" id="A0A510L5D9"/>
<evidence type="ECO:0000256" key="1">
    <source>
        <dbReference type="SAM" id="SignalP"/>
    </source>
</evidence>
<keyword evidence="1" id="KW-0732">Signal</keyword>
<gene>
    <name evidence="2" type="ORF">JMUB5056_0798</name>
</gene>
<feature type="chain" id="PRO_5022242840" description="Lipoprotein" evidence="1">
    <location>
        <begin position="39"/>
        <end position="82"/>
    </location>
</feature>
<dbReference type="EMBL" id="AP019846">
    <property type="protein sequence ID" value="BBM59214.1"/>
    <property type="molecule type" value="Genomic_DNA"/>
</dbReference>
<protein>
    <recommendedName>
        <fullName evidence="4">Lipoprotein</fullName>
    </recommendedName>
</protein>
<accession>A0A510L5D9</accession>
<dbReference type="KEGG" id="lhg:JMUB5056_0798"/>
<organism evidence="2 3">
    <name type="scientific">Leptotrichia hongkongensis</name>
    <dbReference type="NCBI Taxonomy" id="554406"/>
    <lineage>
        <taxon>Bacteria</taxon>
        <taxon>Fusobacteriati</taxon>
        <taxon>Fusobacteriota</taxon>
        <taxon>Fusobacteriia</taxon>
        <taxon>Fusobacteriales</taxon>
        <taxon>Leptotrichiaceae</taxon>
        <taxon>Leptotrichia</taxon>
    </lineage>
</organism>
<dbReference type="Proteomes" id="UP000321561">
    <property type="component" value="Chromosome"/>
</dbReference>
<name>A0A510L5D9_9FUSO</name>
<evidence type="ECO:0008006" key="4">
    <source>
        <dbReference type="Google" id="ProtNLM"/>
    </source>
</evidence>
<evidence type="ECO:0000313" key="3">
    <source>
        <dbReference type="Proteomes" id="UP000321561"/>
    </source>
</evidence>
<reference evidence="2 3" key="1">
    <citation type="submission" date="2019-07" db="EMBL/GenBank/DDBJ databases">
        <title>Complete Genome Sequence of Leptotrichia hongkongensis Strain JMUB5056.</title>
        <authorList>
            <person name="Watanabe S."/>
            <person name="Cui L."/>
        </authorList>
    </citation>
    <scope>NUCLEOTIDE SEQUENCE [LARGE SCALE GENOMIC DNA]</scope>
    <source>
        <strain evidence="2 3">JMUB5056</strain>
    </source>
</reference>
<dbReference type="RefSeq" id="WP_147005295.1">
    <property type="nucleotide sequence ID" value="NZ_AP019846.1"/>
</dbReference>